<protein>
    <submittedName>
        <fullName evidence="2">Glycosyltransferase family 2 protein</fullName>
    </submittedName>
</protein>
<dbReference type="PANTHER" id="PTHR43179:SF7">
    <property type="entry name" value="RHAMNOSYLTRANSFERASE WBBL"/>
    <property type="match status" value="1"/>
</dbReference>
<evidence type="ECO:0000313" key="2">
    <source>
        <dbReference type="EMBL" id="MDF1610890.1"/>
    </source>
</evidence>
<dbReference type="AlphaFoldDB" id="A0AAE3TBK1"/>
<name>A0AAE3TBK1_9BACT</name>
<dbReference type="PANTHER" id="PTHR43179">
    <property type="entry name" value="RHAMNOSYLTRANSFERASE WBBL"/>
    <property type="match status" value="1"/>
</dbReference>
<comment type="caution">
    <text evidence="2">The sequence shown here is derived from an EMBL/GenBank/DDBJ whole genome shotgun (WGS) entry which is preliminary data.</text>
</comment>
<proteinExistence type="predicted"/>
<accession>A0AAE3TBK1</accession>
<organism evidence="2 3">
    <name type="scientific">Stygiobacter electus</name>
    <dbReference type="NCBI Taxonomy" id="3032292"/>
    <lineage>
        <taxon>Bacteria</taxon>
        <taxon>Pseudomonadati</taxon>
        <taxon>Ignavibacteriota</taxon>
        <taxon>Ignavibacteria</taxon>
        <taxon>Ignavibacteriales</taxon>
        <taxon>Melioribacteraceae</taxon>
        <taxon>Stygiobacter</taxon>
    </lineage>
</organism>
<dbReference type="InterPro" id="IPR029044">
    <property type="entry name" value="Nucleotide-diphossugar_trans"/>
</dbReference>
<evidence type="ECO:0000259" key="1">
    <source>
        <dbReference type="Pfam" id="PF00535"/>
    </source>
</evidence>
<feature type="domain" description="Glycosyltransferase 2-like" evidence="1">
    <location>
        <begin position="5"/>
        <end position="189"/>
    </location>
</feature>
<evidence type="ECO:0000313" key="3">
    <source>
        <dbReference type="Proteomes" id="UP001221302"/>
    </source>
</evidence>
<dbReference type="Proteomes" id="UP001221302">
    <property type="component" value="Unassembled WGS sequence"/>
</dbReference>
<dbReference type="SUPFAM" id="SSF53448">
    <property type="entry name" value="Nucleotide-diphospho-sugar transferases"/>
    <property type="match status" value="1"/>
</dbReference>
<reference evidence="2" key="1">
    <citation type="submission" date="2023-03" db="EMBL/GenBank/DDBJ databases">
        <title>Stygiobacter electus gen. nov., sp. nov., facultatively anaerobic thermotolerant bacterium of the class Ignavibacteria from a well of Yessentuki mineral water deposit.</title>
        <authorList>
            <person name="Podosokorskaya O.A."/>
            <person name="Elcheninov A.G."/>
            <person name="Petrova N.F."/>
            <person name="Zavarzina D.G."/>
            <person name="Kublanov I.V."/>
            <person name="Merkel A.Y."/>
        </authorList>
    </citation>
    <scope>NUCLEOTIDE SEQUENCE</scope>
    <source>
        <strain evidence="2">09-Me</strain>
    </source>
</reference>
<dbReference type="InterPro" id="IPR001173">
    <property type="entry name" value="Glyco_trans_2-like"/>
</dbReference>
<dbReference type="RefSeq" id="WP_321534657.1">
    <property type="nucleotide sequence ID" value="NZ_JARGDL010000002.1"/>
</dbReference>
<sequence>MIDVSIVIITWNAKKYLGRLLESIKKYSSGFTYEIIIVDNNSTDGTIEYLKENHSDIKLIRNEKNLGVAKARKIGMQETTGKYNLILDVDMELIENSIKKLLDFMNANLDVGLVGSKLVYSNKELQYSCKNFPSILSLLARRLDSIEFVKNSKTLKNHLMSDWDHNEIKEVDYLIGACQFIRRDVIEKIGYYDDTIFYGPEDIDYCIRVWRANWKVVYFPFTTIIHFEQRITKTSFFSKITLKHFLGILYLFKKYNCKLSRSA</sequence>
<dbReference type="CDD" id="cd04186">
    <property type="entry name" value="GT_2_like_c"/>
    <property type="match status" value="1"/>
</dbReference>
<dbReference type="Pfam" id="PF00535">
    <property type="entry name" value="Glycos_transf_2"/>
    <property type="match status" value="1"/>
</dbReference>
<dbReference type="EMBL" id="JARGDL010000002">
    <property type="protein sequence ID" value="MDF1610890.1"/>
    <property type="molecule type" value="Genomic_DNA"/>
</dbReference>
<keyword evidence="3" id="KW-1185">Reference proteome</keyword>
<gene>
    <name evidence="2" type="ORF">P0M35_01895</name>
</gene>
<dbReference type="Gene3D" id="3.90.550.10">
    <property type="entry name" value="Spore Coat Polysaccharide Biosynthesis Protein SpsA, Chain A"/>
    <property type="match status" value="1"/>
</dbReference>